<evidence type="ECO:0000313" key="2">
    <source>
        <dbReference type="Proteomes" id="UP001159179"/>
    </source>
</evidence>
<accession>A0AAW6T3Y5</accession>
<dbReference type="RefSeq" id="WP_280618088.1">
    <property type="nucleotide sequence ID" value="NZ_JAROYP010000014.1"/>
</dbReference>
<evidence type="ECO:0000313" key="1">
    <source>
        <dbReference type="EMBL" id="MDH5163384.1"/>
    </source>
</evidence>
<dbReference type="EMBL" id="JAROYP010000014">
    <property type="protein sequence ID" value="MDH5163384.1"/>
    <property type="molecule type" value="Genomic_DNA"/>
</dbReference>
<organism evidence="1 2">
    <name type="scientific">Heyndrickxia oleronia</name>
    <dbReference type="NCBI Taxonomy" id="38875"/>
    <lineage>
        <taxon>Bacteria</taxon>
        <taxon>Bacillati</taxon>
        <taxon>Bacillota</taxon>
        <taxon>Bacilli</taxon>
        <taxon>Bacillales</taxon>
        <taxon>Bacillaceae</taxon>
        <taxon>Heyndrickxia</taxon>
    </lineage>
</organism>
<protein>
    <submittedName>
        <fullName evidence="1">Uncharacterized protein</fullName>
    </submittedName>
</protein>
<name>A0AAW6T3Y5_9BACI</name>
<dbReference type="AlphaFoldDB" id="A0AAW6T3Y5"/>
<comment type="caution">
    <text evidence="1">The sequence shown here is derived from an EMBL/GenBank/DDBJ whole genome shotgun (WGS) entry which is preliminary data.</text>
</comment>
<dbReference type="Proteomes" id="UP001159179">
    <property type="component" value="Unassembled WGS sequence"/>
</dbReference>
<sequence length="136" mass="15697">MIIFQTNLVTPTGNPVFELHHRPYSVKYGLKLKKYPKRMVVDELKKDLIKDFEILSFFCQNKRAHLITVTHSSMAHIWKTTSQGYFNVVGTEVVKDPFVKPNWLQWVILSLSTTGRVSPKPKKWSTFVFNAVEGGD</sequence>
<proteinExistence type="predicted"/>
<reference evidence="1" key="1">
    <citation type="submission" date="2023-03" db="EMBL/GenBank/DDBJ databases">
        <title>Bacterial isolates from washroom surfaces on a university campus.</title>
        <authorList>
            <person name="Holman D.B."/>
            <person name="Gzyl K.E."/>
            <person name="Taheri A.E."/>
        </authorList>
    </citation>
    <scope>NUCLEOTIDE SEQUENCE</scope>
    <source>
        <strain evidence="1">RD03</strain>
    </source>
</reference>
<gene>
    <name evidence="1" type="ORF">P5X88_20840</name>
</gene>